<protein>
    <submittedName>
        <fullName evidence="1">Uncharacterized protein</fullName>
    </submittedName>
</protein>
<evidence type="ECO:0000313" key="2">
    <source>
        <dbReference type="Proteomes" id="UP000288079"/>
    </source>
</evidence>
<organism evidence="1 2">
    <name type="scientific">Bacteroides faecalis</name>
    <dbReference type="NCBI Taxonomy" id="2447885"/>
    <lineage>
        <taxon>Bacteria</taxon>
        <taxon>Pseudomonadati</taxon>
        <taxon>Bacteroidota</taxon>
        <taxon>Bacteroidia</taxon>
        <taxon>Bacteroidales</taxon>
        <taxon>Bacteroidaceae</taxon>
        <taxon>Bacteroides</taxon>
    </lineage>
</organism>
<comment type="caution">
    <text evidence="1">The sequence shown here is derived from an EMBL/GenBank/DDBJ whole genome shotgun (WGS) entry which is preliminary data.</text>
</comment>
<keyword evidence="2" id="KW-1185">Reference proteome</keyword>
<dbReference type="Proteomes" id="UP000288079">
    <property type="component" value="Unassembled WGS sequence"/>
</dbReference>
<dbReference type="RefSeq" id="WP_125039557.1">
    <property type="nucleotide sequence ID" value="NZ_BHWB01000001.1"/>
</dbReference>
<proteinExistence type="predicted"/>
<dbReference type="AlphaFoldDB" id="A0A401LNV3"/>
<sequence>MRTTLLFLSVLFFISCNDEEYVEEFVEANLSSDVLRICAGGDGRYDVLGMSYDATESNLSDVAVRLPVIDMNKVDMFVGFW</sequence>
<accession>A0A401LNV3</accession>
<dbReference type="EMBL" id="BHWB01000001">
    <property type="protein sequence ID" value="GCB33137.1"/>
    <property type="molecule type" value="Genomic_DNA"/>
</dbReference>
<dbReference type="PROSITE" id="PS51257">
    <property type="entry name" value="PROKAR_LIPOPROTEIN"/>
    <property type="match status" value="1"/>
</dbReference>
<gene>
    <name evidence="1" type="ORF">KGMB02408_00820</name>
</gene>
<reference evidence="1 2" key="1">
    <citation type="submission" date="2018-10" db="EMBL/GenBank/DDBJ databases">
        <title>Draft Genome Sequence of Bacteroides sp. KCTC 15687.</title>
        <authorList>
            <person name="Yu S.Y."/>
            <person name="Kim J.S."/>
            <person name="Oh B.S."/>
            <person name="Park S.H."/>
            <person name="Kang S.W."/>
            <person name="Park J.E."/>
            <person name="Choi S.H."/>
            <person name="Han K.I."/>
            <person name="Lee K.C."/>
            <person name="Eom M.K."/>
            <person name="Suh M.K."/>
            <person name="Lee D.H."/>
            <person name="Yoon H."/>
            <person name="Kim B."/>
            <person name="Yang S.J."/>
            <person name="Lee J.S."/>
            <person name="Lee J.H."/>
        </authorList>
    </citation>
    <scope>NUCLEOTIDE SEQUENCE [LARGE SCALE GENOMIC DNA]</scope>
    <source>
        <strain evidence="1 2">KCTC 15687</strain>
    </source>
</reference>
<name>A0A401LNV3_9BACE</name>
<evidence type="ECO:0000313" key="1">
    <source>
        <dbReference type="EMBL" id="GCB33137.1"/>
    </source>
</evidence>